<evidence type="ECO:0000313" key="9">
    <source>
        <dbReference type="Proteomes" id="UP001600064"/>
    </source>
</evidence>
<evidence type="ECO:0000256" key="5">
    <source>
        <dbReference type="SAM" id="Coils"/>
    </source>
</evidence>
<feature type="compositionally biased region" description="Low complexity" evidence="6">
    <location>
        <begin position="205"/>
        <end position="214"/>
    </location>
</feature>
<evidence type="ECO:0000256" key="3">
    <source>
        <dbReference type="ARBA" id="ARBA00023163"/>
    </source>
</evidence>
<keyword evidence="5" id="KW-0175">Coiled coil</keyword>
<organism evidence="8 9">
    <name type="scientific">Remersonia thermophila</name>
    <dbReference type="NCBI Taxonomy" id="72144"/>
    <lineage>
        <taxon>Eukaryota</taxon>
        <taxon>Fungi</taxon>
        <taxon>Dikarya</taxon>
        <taxon>Ascomycota</taxon>
        <taxon>Pezizomycotina</taxon>
        <taxon>Sordariomycetes</taxon>
        <taxon>Sordariomycetidae</taxon>
        <taxon>Sordariales</taxon>
        <taxon>Sordariales incertae sedis</taxon>
        <taxon>Remersonia</taxon>
    </lineage>
</organism>
<keyword evidence="9" id="KW-1185">Reference proteome</keyword>
<feature type="coiled-coil region" evidence="5">
    <location>
        <begin position="249"/>
        <end position="276"/>
    </location>
</feature>
<evidence type="ECO:0000256" key="4">
    <source>
        <dbReference type="ARBA" id="ARBA00023242"/>
    </source>
</evidence>
<dbReference type="PROSITE" id="PS50217">
    <property type="entry name" value="BZIP"/>
    <property type="match status" value="1"/>
</dbReference>
<comment type="subcellular location">
    <subcellularLocation>
        <location evidence="1">Nucleus</location>
    </subcellularLocation>
</comment>
<dbReference type="Gene3D" id="1.20.5.170">
    <property type="match status" value="1"/>
</dbReference>
<feature type="compositionally biased region" description="Basic residues" evidence="6">
    <location>
        <begin position="236"/>
        <end position="245"/>
    </location>
</feature>
<keyword evidence="2" id="KW-0805">Transcription regulation</keyword>
<comment type="caution">
    <text evidence="8">The sequence shown here is derived from an EMBL/GenBank/DDBJ whole genome shotgun (WGS) entry which is preliminary data.</text>
</comment>
<feature type="compositionally biased region" description="Acidic residues" evidence="6">
    <location>
        <begin position="129"/>
        <end position="151"/>
    </location>
</feature>
<dbReference type="PROSITE" id="PS00036">
    <property type="entry name" value="BZIP_BASIC"/>
    <property type="match status" value="1"/>
</dbReference>
<sequence length="351" mass="38826">MDGPSDADVSFGEFVHFEEYLRGDRALATSIAPQPALAASLRFEQHAELAPFPGSGWREEVRLLGDSPSDFGFFSGSESHMELDDPFPSPQLDDAHAEPELELALDFELQLDQTPGAHDPFHELCQEPELDPVLDPVQDTDEDPFDRESDQDLAGSLEPEPVPDDPESWAGTRRRRTTRPWRAEPAMSAQPGPSAGPATSSATKPGPSSSRPGPARQKKRGGKPSRKDRLLERNRASAKRYREKKKQWIEDTQSRVIELEEEMERKSDEIAVLKEESYRLQMELMQHVACGGPRIPALLEDLRLRRLSAPASTSYRMFSSLPLPLGPALGWPSPPSDLEPGSGVAMPSEAC</sequence>
<name>A0ABR4D823_9PEZI</name>
<dbReference type="SMART" id="SM00338">
    <property type="entry name" value="BRLZ"/>
    <property type="match status" value="1"/>
</dbReference>
<evidence type="ECO:0000256" key="6">
    <source>
        <dbReference type="SAM" id="MobiDB-lite"/>
    </source>
</evidence>
<dbReference type="Proteomes" id="UP001600064">
    <property type="component" value="Unassembled WGS sequence"/>
</dbReference>
<feature type="region of interest" description="Disordered" evidence="6">
    <location>
        <begin position="77"/>
        <end position="98"/>
    </location>
</feature>
<gene>
    <name evidence="8" type="ORF">VTJ83DRAFT_5864</name>
</gene>
<accession>A0ABR4D823</accession>
<evidence type="ECO:0000259" key="7">
    <source>
        <dbReference type="PROSITE" id="PS50217"/>
    </source>
</evidence>
<dbReference type="SUPFAM" id="SSF57959">
    <property type="entry name" value="Leucine zipper domain"/>
    <property type="match status" value="1"/>
</dbReference>
<feature type="region of interest" description="Disordered" evidence="6">
    <location>
        <begin position="332"/>
        <end position="351"/>
    </location>
</feature>
<dbReference type="InterPro" id="IPR051027">
    <property type="entry name" value="bZIP_transcription_factors"/>
</dbReference>
<dbReference type="InterPro" id="IPR004827">
    <property type="entry name" value="bZIP"/>
</dbReference>
<feature type="domain" description="BZIP" evidence="7">
    <location>
        <begin position="224"/>
        <end position="287"/>
    </location>
</feature>
<dbReference type="EMBL" id="JAZGUE010000005">
    <property type="protein sequence ID" value="KAL2266512.1"/>
    <property type="molecule type" value="Genomic_DNA"/>
</dbReference>
<dbReference type="GeneID" id="98127155"/>
<dbReference type="InterPro" id="IPR046347">
    <property type="entry name" value="bZIP_sf"/>
</dbReference>
<dbReference type="PANTHER" id="PTHR19304">
    <property type="entry name" value="CYCLIC-AMP RESPONSE ELEMENT BINDING PROTEIN"/>
    <property type="match status" value="1"/>
</dbReference>
<feature type="compositionally biased region" description="Basic and acidic residues" evidence="6">
    <location>
        <begin position="225"/>
        <end position="235"/>
    </location>
</feature>
<keyword evidence="3" id="KW-0804">Transcription</keyword>
<dbReference type="Pfam" id="PF00170">
    <property type="entry name" value="bZIP_1"/>
    <property type="match status" value="1"/>
</dbReference>
<protein>
    <recommendedName>
        <fullName evidence="7">BZIP domain-containing protein</fullName>
    </recommendedName>
</protein>
<reference evidence="8 9" key="1">
    <citation type="journal article" date="2024" name="Commun. Biol.">
        <title>Comparative genomic analysis of thermophilic fungi reveals convergent evolutionary adaptations and gene losses.</title>
        <authorList>
            <person name="Steindorff A.S."/>
            <person name="Aguilar-Pontes M.V."/>
            <person name="Robinson A.J."/>
            <person name="Andreopoulos B."/>
            <person name="LaButti K."/>
            <person name="Kuo A."/>
            <person name="Mondo S."/>
            <person name="Riley R."/>
            <person name="Otillar R."/>
            <person name="Haridas S."/>
            <person name="Lipzen A."/>
            <person name="Grimwood J."/>
            <person name="Schmutz J."/>
            <person name="Clum A."/>
            <person name="Reid I.D."/>
            <person name="Moisan M.C."/>
            <person name="Butler G."/>
            <person name="Nguyen T.T.M."/>
            <person name="Dewar K."/>
            <person name="Conant G."/>
            <person name="Drula E."/>
            <person name="Henrissat B."/>
            <person name="Hansel C."/>
            <person name="Singer S."/>
            <person name="Hutchinson M.I."/>
            <person name="de Vries R.P."/>
            <person name="Natvig D.O."/>
            <person name="Powell A.J."/>
            <person name="Tsang A."/>
            <person name="Grigoriev I.V."/>
        </authorList>
    </citation>
    <scope>NUCLEOTIDE SEQUENCE [LARGE SCALE GENOMIC DNA]</scope>
    <source>
        <strain evidence="8 9">ATCC 22073</strain>
    </source>
</reference>
<dbReference type="CDD" id="cd14687">
    <property type="entry name" value="bZIP_ATF2"/>
    <property type="match status" value="1"/>
</dbReference>
<evidence type="ECO:0000256" key="1">
    <source>
        <dbReference type="ARBA" id="ARBA00004123"/>
    </source>
</evidence>
<keyword evidence="4" id="KW-0539">Nucleus</keyword>
<feature type="region of interest" description="Disordered" evidence="6">
    <location>
        <begin position="129"/>
        <end position="247"/>
    </location>
</feature>
<proteinExistence type="predicted"/>
<dbReference type="RefSeq" id="XP_070865239.1">
    <property type="nucleotide sequence ID" value="XM_071012511.1"/>
</dbReference>
<evidence type="ECO:0000313" key="8">
    <source>
        <dbReference type="EMBL" id="KAL2266512.1"/>
    </source>
</evidence>
<evidence type="ECO:0000256" key="2">
    <source>
        <dbReference type="ARBA" id="ARBA00023015"/>
    </source>
</evidence>